<dbReference type="AlphaFoldDB" id="A0A7X6DNW1"/>
<gene>
    <name evidence="1" type="ORF">MNODULE_07440</name>
</gene>
<evidence type="ECO:0000313" key="1">
    <source>
        <dbReference type="EMBL" id="NKE70567.1"/>
    </source>
</evidence>
<dbReference type="Proteomes" id="UP000534783">
    <property type="component" value="Unassembled WGS sequence"/>
</dbReference>
<evidence type="ECO:0000313" key="2">
    <source>
        <dbReference type="Proteomes" id="UP000534783"/>
    </source>
</evidence>
<sequence>MSPKPSPEELKTAIELEIAPTMPKFLASDRLFHIKILFKNLSPYTVWLNRGYNYSPSLSDLNVDAVSPSGKSIPQPIRFEPRRPDLNKQDFVKVQGGQTFEAFEDVRWLYLSTKETGTYKITATYKNNHTGKEFGVDAWIGEVKSNTATFEVVSDH</sequence>
<protein>
    <submittedName>
        <fullName evidence="1">Uncharacterized protein</fullName>
    </submittedName>
</protein>
<dbReference type="RefSeq" id="WP_168058807.1">
    <property type="nucleotide sequence ID" value="NZ_VTOW01000001.1"/>
</dbReference>
<name>A0A7X6DNW1_9BACT</name>
<proteinExistence type="predicted"/>
<reference evidence="1 2" key="1">
    <citation type="journal article" date="2020" name="Nature">
        <title>Bacterial chemolithoautotrophy via manganese oxidation.</title>
        <authorList>
            <person name="Yu H."/>
            <person name="Leadbetter J.R."/>
        </authorList>
    </citation>
    <scope>NUCLEOTIDE SEQUENCE [LARGE SCALE GENOMIC DNA]</scope>
    <source>
        <strain evidence="1 2">Mn-1</strain>
    </source>
</reference>
<keyword evidence="2" id="KW-1185">Reference proteome</keyword>
<organism evidence="1 2">
    <name type="scientific">Candidatus Manganitrophus noduliformans</name>
    <dbReference type="NCBI Taxonomy" id="2606439"/>
    <lineage>
        <taxon>Bacteria</taxon>
        <taxon>Pseudomonadati</taxon>
        <taxon>Nitrospirota</taxon>
        <taxon>Nitrospiria</taxon>
        <taxon>Candidatus Troglogloeales</taxon>
        <taxon>Candidatus Manganitrophaceae</taxon>
        <taxon>Candidatus Manganitrophus</taxon>
    </lineage>
</organism>
<accession>A0A7X6DNW1</accession>
<dbReference type="EMBL" id="VTOW01000001">
    <property type="protein sequence ID" value="NKE70567.1"/>
    <property type="molecule type" value="Genomic_DNA"/>
</dbReference>
<comment type="caution">
    <text evidence="1">The sequence shown here is derived from an EMBL/GenBank/DDBJ whole genome shotgun (WGS) entry which is preliminary data.</text>
</comment>